<dbReference type="EMBL" id="DUAV01000002">
    <property type="protein sequence ID" value="HIG62928.1"/>
    <property type="molecule type" value="Genomic_DNA"/>
</dbReference>
<evidence type="ECO:0000256" key="2">
    <source>
        <dbReference type="ARBA" id="ARBA00022723"/>
    </source>
</evidence>
<evidence type="ECO:0000256" key="4">
    <source>
        <dbReference type="ARBA" id="ARBA00023239"/>
    </source>
</evidence>
<dbReference type="InterPro" id="IPR038418">
    <property type="entry name" value="6-PTP_synth/QueD_sf"/>
</dbReference>
<dbReference type="GO" id="GO:0046872">
    <property type="term" value="F:metal ion binding"/>
    <property type="evidence" value="ECO:0007669"/>
    <property type="project" value="UniProtKB-KW"/>
</dbReference>
<protein>
    <submittedName>
        <fullName evidence="5">6-pyruvoyl tetrahydropterin synthase family protein</fullName>
    </submittedName>
</protein>
<evidence type="ECO:0000256" key="3">
    <source>
        <dbReference type="ARBA" id="ARBA00022833"/>
    </source>
</evidence>
<name>A0A7C8DEL7_9ARCH</name>
<dbReference type="Proteomes" id="UP000589516">
    <property type="component" value="Unassembled WGS sequence"/>
</dbReference>
<evidence type="ECO:0000313" key="6">
    <source>
        <dbReference type="Proteomes" id="UP000589516"/>
    </source>
</evidence>
<dbReference type="GO" id="GO:0070497">
    <property type="term" value="F:6-carboxytetrahydropterin synthase activity"/>
    <property type="evidence" value="ECO:0007669"/>
    <property type="project" value="TreeGrafter"/>
</dbReference>
<organism evidence="5 6">
    <name type="scientific">Marine Group III euryarchaeote</name>
    <dbReference type="NCBI Taxonomy" id="2173149"/>
    <lineage>
        <taxon>Archaea</taxon>
        <taxon>Methanobacteriati</taxon>
        <taxon>Thermoplasmatota</taxon>
        <taxon>Thermoplasmata</taxon>
        <taxon>Candidatus Thermoprofundales</taxon>
    </lineage>
</organism>
<dbReference type="InterPro" id="IPR007115">
    <property type="entry name" value="6-PTP_synth/QueD"/>
</dbReference>
<comment type="caution">
    <text evidence="5">The sequence shown here is derived from an EMBL/GenBank/DDBJ whole genome shotgun (WGS) entry which is preliminary data.</text>
</comment>
<evidence type="ECO:0000256" key="1">
    <source>
        <dbReference type="ARBA" id="ARBA00001947"/>
    </source>
</evidence>
<proteinExistence type="predicted"/>
<dbReference type="Gene3D" id="3.30.479.10">
    <property type="entry name" value="6-pyruvoyl tetrahydropterin synthase/QueD"/>
    <property type="match status" value="1"/>
</dbReference>
<keyword evidence="2" id="KW-0479">Metal-binding</keyword>
<sequence>MWPKCNGPLAYGHATATRMCFTVAHPSRYKSATGAGDGATALLSPRGCPTVFRIERDYTVEAARRLPRLPAEHPCHRLHGHRFTVTLAIEGDTDNEQQWVADYYDVDAAYEVGVGSLIDHNYLNDVAGLENPTTEVLARWVFERLEPALPGLVEVIVAEEGDTRCAYRPG</sequence>
<reference evidence="6" key="1">
    <citation type="journal article" date="2019" name="bioRxiv">
        <title>Genome diversification in globally distributed novel marine Proteobacteria is linked to environmental adaptation.</title>
        <authorList>
            <person name="Zhou Z."/>
            <person name="Tran P.Q."/>
            <person name="Kieft K."/>
            <person name="Anantharaman K."/>
        </authorList>
    </citation>
    <scope>NUCLEOTIDE SEQUENCE [LARGE SCALE GENOMIC DNA]</scope>
</reference>
<dbReference type="SUPFAM" id="SSF55620">
    <property type="entry name" value="Tetrahydrobiopterin biosynthesis enzymes-like"/>
    <property type="match status" value="1"/>
</dbReference>
<comment type="cofactor">
    <cofactor evidence="1">
        <name>Zn(2+)</name>
        <dbReference type="ChEBI" id="CHEBI:29105"/>
    </cofactor>
</comment>
<dbReference type="AlphaFoldDB" id="A0A7C8DEL7"/>
<dbReference type="PANTHER" id="PTHR12589">
    <property type="entry name" value="PYRUVOYL TETRAHYDROBIOPTERIN SYNTHASE"/>
    <property type="match status" value="1"/>
</dbReference>
<gene>
    <name evidence="5" type="ORF">EYQ16_00145</name>
</gene>
<accession>A0A7C8DEL7</accession>
<keyword evidence="3" id="KW-0862">Zinc</keyword>
<dbReference type="Pfam" id="PF01242">
    <property type="entry name" value="PTPS"/>
    <property type="match status" value="1"/>
</dbReference>
<keyword evidence="4" id="KW-0456">Lyase</keyword>
<dbReference type="PANTHER" id="PTHR12589:SF7">
    <property type="entry name" value="6-PYRUVOYL TETRAHYDROBIOPTERIN SYNTHASE"/>
    <property type="match status" value="1"/>
</dbReference>
<evidence type="ECO:0000313" key="5">
    <source>
        <dbReference type="EMBL" id="HIG62928.1"/>
    </source>
</evidence>